<dbReference type="RefSeq" id="WP_110254744.1">
    <property type="nucleotide sequence ID" value="NZ_QJKB01000002.1"/>
</dbReference>
<dbReference type="InterPro" id="IPR029058">
    <property type="entry name" value="AB_hydrolase_fold"/>
</dbReference>
<dbReference type="OrthoDB" id="9806902at2"/>
<protein>
    <submittedName>
        <fullName evidence="2">Alpha-beta hydrolase superfamily lysophospholipase</fullName>
    </submittedName>
</protein>
<dbReference type="Proteomes" id="UP000247792">
    <property type="component" value="Unassembled WGS sequence"/>
</dbReference>
<dbReference type="AlphaFoldDB" id="A0A318JB14"/>
<dbReference type="GO" id="GO:0016787">
    <property type="term" value="F:hydrolase activity"/>
    <property type="evidence" value="ECO:0007669"/>
    <property type="project" value="UniProtKB-KW"/>
</dbReference>
<dbReference type="PANTHER" id="PTHR11614">
    <property type="entry name" value="PHOSPHOLIPASE-RELATED"/>
    <property type="match status" value="1"/>
</dbReference>
<dbReference type="EMBL" id="QJKB01000002">
    <property type="protein sequence ID" value="PXX45298.1"/>
    <property type="molecule type" value="Genomic_DNA"/>
</dbReference>
<dbReference type="Gene3D" id="3.40.50.1820">
    <property type="entry name" value="alpha/beta hydrolase"/>
    <property type="match status" value="1"/>
</dbReference>
<evidence type="ECO:0000259" key="1">
    <source>
        <dbReference type="Pfam" id="PF12146"/>
    </source>
</evidence>
<keyword evidence="2" id="KW-0378">Hydrolase</keyword>
<proteinExistence type="predicted"/>
<organism evidence="2 3">
    <name type="scientific">Undibacterium pigrum</name>
    <dbReference type="NCBI Taxonomy" id="401470"/>
    <lineage>
        <taxon>Bacteria</taxon>
        <taxon>Pseudomonadati</taxon>
        <taxon>Pseudomonadota</taxon>
        <taxon>Betaproteobacteria</taxon>
        <taxon>Burkholderiales</taxon>
        <taxon>Oxalobacteraceae</taxon>
        <taxon>Undibacterium</taxon>
    </lineage>
</organism>
<sequence length="294" mass="32623">MTSHVENTREFELQTADGKAIFVRDWPLAEAVMAQPQQGVVIMHGLGEHCGRYAHVARFFNALGFVVRTYDHRGHGQSDGGSGDVPDSMCLLRDAQMVISDFSQQLAGPPILLGHSMGGLFAARYALEQLTPLRALILSSPALAIRMSNLQHGLLKVASSLIPGVGLPNGLQTRYLSHDGEVVLAYENDALVHNRLSARLLTSMLQAMDYCHAHATELSMPLLMMVADDDHLVDPAGSRRFLEKLSNDQLSAHFYADFYHEIFNELDATRVFDDLRTWLELQQFTPLEQIQQAA</sequence>
<reference evidence="2 3" key="1">
    <citation type="submission" date="2018-05" db="EMBL/GenBank/DDBJ databases">
        <title>Genomic Encyclopedia of Type Strains, Phase IV (KMG-IV): sequencing the most valuable type-strain genomes for metagenomic binning, comparative biology and taxonomic classification.</title>
        <authorList>
            <person name="Goeker M."/>
        </authorList>
    </citation>
    <scope>NUCLEOTIDE SEQUENCE [LARGE SCALE GENOMIC DNA]</scope>
    <source>
        <strain evidence="2 3">DSM 19792</strain>
    </source>
</reference>
<dbReference type="InterPro" id="IPR022742">
    <property type="entry name" value="Hydrolase_4"/>
</dbReference>
<dbReference type="SUPFAM" id="SSF53474">
    <property type="entry name" value="alpha/beta-Hydrolases"/>
    <property type="match status" value="1"/>
</dbReference>
<name>A0A318JB14_9BURK</name>
<gene>
    <name evidence="2" type="ORF">DFR42_102526</name>
</gene>
<evidence type="ECO:0000313" key="3">
    <source>
        <dbReference type="Proteomes" id="UP000247792"/>
    </source>
</evidence>
<evidence type="ECO:0000313" key="2">
    <source>
        <dbReference type="EMBL" id="PXX45298.1"/>
    </source>
</evidence>
<feature type="domain" description="Serine aminopeptidase S33" evidence="1">
    <location>
        <begin position="35"/>
        <end position="267"/>
    </location>
</feature>
<dbReference type="InterPro" id="IPR051044">
    <property type="entry name" value="MAG_DAG_Lipase"/>
</dbReference>
<keyword evidence="3" id="KW-1185">Reference proteome</keyword>
<accession>A0A318JB14</accession>
<dbReference type="Pfam" id="PF12146">
    <property type="entry name" value="Hydrolase_4"/>
    <property type="match status" value="1"/>
</dbReference>
<comment type="caution">
    <text evidence="2">The sequence shown here is derived from an EMBL/GenBank/DDBJ whole genome shotgun (WGS) entry which is preliminary data.</text>
</comment>